<dbReference type="CDD" id="cd09279">
    <property type="entry name" value="RNase_HI_like"/>
    <property type="match status" value="1"/>
</dbReference>
<gene>
    <name evidence="7" type="primary">LOC130461492</name>
</gene>
<dbReference type="Gene3D" id="3.30.420.10">
    <property type="entry name" value="Ribonuclease H-like superfamily/Ribonuclease H"/>
    <property type="match status" value="2"/>
</dbReference>
<dbReference type="CDD" id="cd00303">
    <property type="entry name" value="retropepsin_like"/>
    <property type="match status" value="1"/>
</dbReference>
<evidence type="ECO:0000313" key="7">
    <source>
        <dbReference type="RefSeq" id="XP_056685589.1"/>
    </source>
</evidence>
<protein>
    <submittedName>
        <fullName evidence="7">Uncharacterized protein</fullName>
    </submittedName>
</protein>
<evidence type="ECO:0000256" key="2">
    <source>
        <dbReference type="SAM" id="MobiDB-lite"/>
    </source>
</evidence>
<evidence type="ECO:0000259" key="3">
    <source>
        <dbReference type="PROSITE" id="PS50878"/>
    </source>
</evidence>
<dbReference type="InterPro" id="IPR041588">
    <property type="entry name" value="Integrase_H2C2"/>
</dbReference>
<name>A0ABM3QQG6_SPIOL</name>
<dbReference type="InterPro" id="IPR001584">
    <property type="entry name" value="Integrase_cat-core"/>
</dbReference>
<dbReference type="InterPro" id="IPR036397">
    <property type="entry name" value="RNaseH_sf"/>
</dbReference>
<evidence type="ECO:0000256" key="1">
    <source>
        <dbReference type="ARBA" id="ARBA00023172"/>
    </source>
</evidence>
<dbReference type="Pfam" id="PF03732">
    <property type="entry name" value="Retrotrans_gag"/>
    <property type="match status" value="1"/>
</dbReference>
<dbReference type="PROSITE" id="PS50994">
    <property type="entry name" value="INTEGRASE"/>
    <property type="match status" value="1"/>
</dbReference>
<dbReference type="Pfam" id="PF00078">
    <property type="entry name" value="RVT_1"/>
    <property type="match status" value="1"/>
</dbReference>
<feature type="region of interest" description="Disordered" evidence="2">
    <location>
        <begin position="297"/>
        <end position="339"/>
    </location>
</feature>
<reference evidence="6" key="1">
    <citation type="journal article" date="2021" name="Nat. Commun.">
        <title>Genomic analyses provide insights into spinach domestication and the genetic basis of agronomic traits.</title>
        <authorList>
            <person name="Cai X."/>
            <person name="Sun X."/>
            <person name="Xu C."/>
            <person name="Sun H."/>
            <person name="Wang X."/>
            <person name="Ge C."/>
            <person name="Zhang Z."/>
            <person name="Wang Q."/>
            <person name="Fei Z."/>
            <person name="Jiao C."/>
            <person name="Wang Q."/>
        </authorList>
    </citation>
    <scope>NUCLEOTIDE SEQUENCE [LARGE SCALE GENOMIC DNA]</scope>
    <source>
        <strain evidence="6">cv. Varoflay</strain>
    </source>
</reference>
<dbReference type="InterPro" id="IPR002156">
    <property type="entry name" value="RNaseH_domain"/>
</dbReference>
<dbReference type="InterPro" id="IPR000477">
    <property type="entry name" value="RT_dom"/>
</dbReference>
<dbReference type="InterPro" id="IPR043502">
    <property type="entry name" value="DNA/RNA_pol_sf"/>
</dbReference>
<dbReference type="InterPro" id="IPR012337">
    <property type="entry name" value="RNaseH-like_sf"/>
</dbReference>
<dbReference type="SUPFAM" id="SSF53098">
    <property type="entry name" value="Ribonuclease H-like"/>
    <property type="match status" value="2"/>
</dbReference>
<evidence type="ECO:0000259" key="5">
    <source>
        <dbReference type="PROSITE" id="PS50994"/>
    </source>
</evidence>
<dbReference type="Pfam" id="PF17921">
    <property type="entry name" value="Integrase_H2C2"/>
    <property type="match status" value="1"/>
</dbReference>
<dbReference type="PANTHER" id="PTHR48475:SF2">
    <property type="entry name" value="RIBONUCLEASE H"/>
    <property type="match status" value="1"/>
</dbReference>
<dbReference type="InterPro" id="IPR021109">
    <property type="entry name" value="Peptidase_aspartic_dom_sf"/>
</dbReference>
<dbReference type="InterPro" id="IPR041577">
    <property type="entry name" value="RT_RNaseH_2"/>
</dbReference>
<dbReference type="SUPFAM" id="SSF56672">
    <property type="entry name" value="DNA/RNA polymerases"/>
    <property type="match status" value="1"/>
</dbReference>
<dbReference type="Pfam" id="PF17919">
    <property type="entry name" value="RT_RNaseH_2"/>
    <property type="match status" value="1"/>
</dbReference>
<dbReference type="Gene3D" id="3.10.10.10">
    <property type="entry name" value="HIV Type 1 Reverse Transcriptase, subunit A, domain 1"/>
    <property type="match status" value="1"/>
</dbReference>
<dbReference type="GeneID" id="130461492"/>
<dbReference type="PROSITE" id="PS50879">
    <property type="entry name" value="RNASE_H_1"/>
    <property type="match status" value="1"/>
</dbReference>
<dbReference type="Gene3D" id="3.30.70.270">
    <property type="match status" value="2"/>
</dbReference>
<dbReference type="RefSeq" id="XP_056685589.1">
    <property type="nucleotide sequence ID" value="XM_056829611.1"/>
</dbReference>
<proteinExistence type="predicted"/>
<dbReference type="Gene3D" id="2.40.70.10">
    <property type="entry name" value="Acid Proteases"/>
    <property type="match status" value="1"/>
</dbReference>
<keyword evidence="6" id="KW-1185">Reference proteome</keyword>
<evidence type="ECO:0000313" key="6">
    <source>
        <dbReference type="Proteomes" id="UP000813463"/>
    </source>
</evidence>
<keyword evidence="1" id="KW-0233">DNA recombination</keyword>
<dbReference type="Pfam" id="PF13456">
    <property type="entry name" value="RVT_3"/>
    <property type="match status" value="1"/>
</dbReference>
<dbReference type="Pfam" id="PF00665">
    <property type="entry name" value="rve"/>
    <property type="match status" value="1"/>
</dbReference>
<dbReference type="Gene3D" id="1.10.340.70">
    <property type="match status" value="1"/>
</dbReference>
<reference evidence="7" key="2">
    <citation type="submission" date="2025-08" db="UniProtKB">
        <authorList>
            <consortium name="RefSeq"/>
        </authorList>
    </citation>
    <scope>IDENTIFICATION</scope>
    <source>
        <tissue evidence="7">Leaf</tissue>
    </source>
</reference>
<evidence type="ECO:0000259" key="4">
    <source>
        <dbReference type="PROSITE" id="PS50879"/>
    </source>
</evidence>
<dbReference type="PANTHER" id="PTHR48475">
    <property type="entry name" value="RIBONUCLEASE H"/>
    <property type="match status" value="1"/>
</dbReference>
<accession>A0ABM3QQG6</accession>
<feature type="compositionally biased region" description="Basic and acidic residues" evidence="2">
    <location>
        <begin position="319"/>
        <end position="334"/>
    </location>
</feature>
<dbReference type="CDD" id="cd01647">
    <property type="entry name" value="RT_LTR"/>
    <property type="match status" value="1"/>
</dbReference>
<dbReference type="PROSITE" id="PS50878">
    <property type="entry name" value="RT_POL"/>
    <property type="match status" value="1"/>
</dbReference>
<dbReference type="InterPro" id="IPR005162">
    <property type="entry name" value="Retrotrans_gag_dom"/>
</dbReference>
<organism evidence="6 7">
    <name type="scientific">Spinacia oleracea</name>
    <name type="common">Spinach</name>
    <dbReference type="NCBI Taxonomy" id="3562"/>
    <lineage>
        <taxon>Eukaryota</taxon>
        <taxon>Viridiplantae</taxon>
        <taxon>Streptophyta</taxon>
        <taxon>Embryophyta</taxon>
        <taxon>Tracheophyta</taxon>
        <taxon>Spermatophyta</taxon>
        <taxon>Magnoliopsida</taxon>
        <taxon>eudicotyledons</taxon>
        <taxon>Gunneridae</taxon>
        <taxon>Pentapetalae</taxon>
        <taxon>Caryophyllales</taxon>
        <taxon>Chenopodiaceae</taxon>
        <taxon>Chenopodioideae</taxon>
        <taxon>Anserineae</taxon>
        <taxon>Spinacia</taxon>
    </lineage>
</organism>
<feature type="domain" description="Reverse transcriptase" evidence="3">
    <location>
        <begin position="830"/>
        <end position="1009"/>
    </location>
</feature>
<feature type="region of interest" description="Disordered" evidence="2">
    <location>
        <begin position="687"/>
        <end position="745"/>
    </location>
</feature>
<feature type="domain" description="RNase H type-1" evidence="4">
    <location>
        <begin position="1229"/>
        <end position="1358"/>
    </location>
</feature>
<dbReference type="InterPro" id="IPR043128">
    <property type="entry name" value="Rev_trsase/Diguanyl_cyclase"/>
</dbReference>
<dbReference type="Proteomes" id="UP000813463">
    <property type="component" value="Chromosome 5"/>
</dbReference>
<feature type="domain" description="Integrase catalytic" evidence="5">
    <location>
        <begin position="1515"/>
        <end position="1674"/>
    </location>
</feature>
<sequence>MPSELAGQFSEEQLATARAVMAALSALKPARKANTEPVPRTVIHQTAETPVGEKRKRLPIRNLFGEHILVQQEQHPNTNQAIALRSRPEPMVIEETREAPQRYASRRYTIQPANSPLCADILEEPMEKLKFPLCKYDGSTDPEVHCNTFEQHMMLYTDSDAMWCKIFPSTLLGVASGWYKGLPKGSVYNYRQLETEFMLRFISRQQRKKTSGELMAVTQRSGESLRDYLTRFNNESTSIPNLQQEIAVVALMRGMNHCEFKKYLGRKSFTDLGSALIKAHEYIKSDELMTIPNHYQSAQTRNAAPRPVQPAQQNQNRGFRKDEQRKDPRGRDYQKQSTSIYPTFHEYTPLNAPRAAIYNVNKNENWKRPPPMSDKPRPQSKYCAFHDDCGHYTENCRDLNDNIEDMIRRGYLTQYKARQNNNNQQNSNWQSNNTNNRLPSTQTLLRIEQKAPETSRNGEVRNSGQKGPTVWVISGGPCHGGTISGAGRSLGEHRHLVNYHSTIKWPATQIMPNISFTPDDCRGIIYPHDDPLVLGLEIANFPVKRILVDGGSSANIIFCEAFVQLKIDEKELTRVNYPVIGFSGATVFPEGSIRLPVQIGEGRAARDLMVDFLVVKVPAAYNVIVGRPFIHDAQAVVSTYHLTMIYMSNFEKAERIRGSQDSARACYLTALKTPGRLNPSRNIAREAAAKRPAKGQAPRLGGESSLLPKKEKRQKMESPTIESIEKGTSLPRVEAGGRSEEVELVEGETGRTVKLGTDIDPQLRVNMIGLLREHADVFAFSADEMPGISSEVIEHRLNVDRAVRPVKQKKRNFSTEKNQAIQEEVEKLLAAGFIEPCDYPEWLANVVMVKKSNGSWRMCVDFTNLNRACPKDCYPLPRIDRLVDSTSGHALLSFLDAFSGYHQVSLAKADRKKAAFITEGGVFCYKAMPFGLKNAGATYQKLVDRVFANQKGRNIEVYVDDSIVKSKLETDHLDDLRETFGTLRRYQMKLNPKKCVFGVKSGRFLGFLVSERGIDANPDKVEAILSLPQPKSIKDVQRLTGRMAALTRFVSKSADRSIPFFNTLKQNGKSRWGETEERAFEKVKEHLRALPTIARPEEGDKLQLYVSASAQTVAAVLISEKDKVQQPIYFVSHILNPAEARYSLIEKVAYAVLIAARKLRPYFDAHTIQILTNFPLEKALQKMDTAGRLLRWAIELSEYDLEFHPRNAIKAQALADFVVEASYQEEETKAESWKVSVDGSAAQSGAGAGVVMISPTGDKFEYAIRFTFAASNNEAEYEAAIAGVQLCLLADAKRIVMTTDSQLVANQFSGEYETKEPSMRRYQEKLKTLTAKLEAFDIELVPRALNTAADSLAKLASSKTIELSRSVMIEIMHRRSTEEKGKEIMVITANKEWYDDIWAYKTTGVLPADIREAKKIKKDICWYVIYQGQIYKRAFSLPLLRCLTAYESARLIEEMHEGICGNHVGGKTLALICQRQGYYWPTMLEDAQSYVKKCEKCQLFAPVIRMPANDLLPILNPIPFSQWGMDIVGPFTTASGGRKFLIVAVDYFTKWIEAEPVAKITANQVRKFIWKNIITRFGIPTAIVFDHGCQFDCEPIRAFLADYRIKFAYASVCHPQSNGQAEAANKQILVALKKKLDEFKGKWADTVPEVLWGNRTTVKEATGESPFKLCFGSEAVIPAEVALPTFRIQHYEEQGNDSLLRHQLDFLPEVRLQVEIRSAAYKNRMSRAYNKRVKHRKLEVGDLVLRRTAATGKAQKQGKLTANWEGPYQIWEEVVAGSYRLMEMNGTPLKNSWNADTLRKFHV</sequence>